<feature type="region of interest" description="Disordered" evidence="1">
    <location>
        <begin position="1"/>
        <end position="36"/>
    </location>
</feature>
<sequence length="170" mass="17959">MVQLRPQRPDDLPLLLGSSRPYDVGPTSPRVEPGPCDLGTAGVLTVLDDAGAVAGEVTWRWDTRRWGPGTASGCPVVGVWLRPDARGRGTGAVALEALVELLWQHTTAHRVEAHVDAADAAGRRTCETAGLAPEGVVRGARWRRGEYRDVALLAVLRTDRPPAGSSASGA</sequence>
<feature type="compositionally biased region" description="Low complexity" evidence="1">
    <location>
        <begin position="1"/>
        <end position="16"/>
    </location>
</feature>
<feature type="domain" description="N-acetyltransferase" evidence="2">
    <location>
        <begin position="2"/>
        <end position="159"/>
    </location>
</feature>
<accession>A0ABU8RJF2</accession>
<dbReference type="PANTHER" id="PTHR43441:SF11">
    <property type="entry name" value="RIBOSOMAL-PROTEIN-SERINE ACETYLTRANSFERASE"/>
    <property type="match status" value="1"/>
</dbReference>
<dbReference type="EMBL" id="JBBIAA010000006">
    <property type="protein sequence ID" value="MEJ5945212.1"/>
    <property type="molecule type" value="Genomic_DNA"/>
</dbReference>
<keyword evidence="4" id="KW-1185">Reference proteome</keyword>
<reference evidence="3 4" key="1">
    <citation type="journal article" date="2017" name="Int. J. Syst. Evol. Microbiol.">
        <title>Pseudokineococcus basanitobsidens sp. nov., isolated from volcanic rock.</title>
        <authorList>
            <person name="Lee D.W."/>
            <person name="Park M.Y."/>
            <person name="Kim J.J."/>
            <person name="Kim B.S."/>
        </authorList>
    </citation>
    <scope>NUCLEOTIDE SEQUENCE [LARGE SCALE GENOMIC DNA]</scope>
    <source>
        <strain evidence="3 4">DSM 103726</strain>
    </source>
</reference>
<dbReference type="InterPro" id="IPR051908">
    <property type="entry name" value="Ribosomal_N-acetyltransferase"/>
</dbReference>
<dbReference type="SUPFAM" id="SSF55729">
    <property type="entry name" value="Acyl-CoA N-acyltransferases (Nat)"/>
    <property type="match status" value="1"/>
</dbReference>
<evidence type="ECO:0000256" key="1">
    <source>
        <dbReference type="SAM" id="MobiDB-lite"/>
    </source>
</evidence>
<dbReference type="InterPro" id="IPR000182">
    <property type="entry name" value="GNAT_dom"/>
</dbReference>
<dbReference type="Pfam" id="PF13302">
    <property type="entry name" value="Acetyltransf_3"/>
    <property type="match status" value="1"/>
</dbReference>
<protein>
    <submittedName>
        <fullName evidence="3">GNAT family protein</fullName>
        <ecNumber evidence="3">2.-.-.-</ecNumber>
    </submittedName>
</protein>
<dbReference type="Gene3D" id="3.40.630.30">
    <property type="match status" value="1"/>
</dbReference>
<comment type="caution">
    <text evidence="3">The sequence shown here is derived from an EMBL/GenBank/DDBJ whole genome shotgun (WGS) entry which is preliminary data.</text>
</comment>
<dbReference type="PANTHER" id="PTHR43441">
    <property type="entry name" value="RIBOSOMAL-PROTEIN-SERINE ACETYLTRANSFERASE"/>
    <property type="match status" value="1"/>
</dbReference>
<name>A0ABU8RJF2_9ACTN</name>
<dbReference type="EC" id="2.-.-.-" evidence="3"/>
<dbReference type="GO" id="GO:0016740">
    <property type="term" value="F:transferase activity"/>
    <property type="evidence" value="ECO:0007669"/>
    <property type="project" value="UniProtKB-KW"/>
</dbReference>
<dbReference type="PROSITE" id="PS51186">
    <property type="entry name" value="GNAT"/>
    <property type="match status" value="1"/>
</dbReference>
<gene>
    <name evidence="3" type="ORF">WDZ17_07865</name>
</gene>
<evidence type="ECO:0000313" key="4">
    <source>
        <dbReference type="Proteomes" id="UP001387100"/>
    </source>
</evidence>
<keyword evidence="3" id="KW-0808">Transferase</keyword>
<proteinExistence type="predicted"/>
<dbReference type="InterPro" id="IPR016181">
    <property type="entry name" value="Acyl_CoA_acyltransferase"/>
</dbReference>
<evidence type="ECO:0000259" key="2">
    <source>
        <dbReference type="PROSITE" id="PS51186"/>
    </source>
</evidence>
<dbReference type="Proteomes" id="UP001387100">
    <property type="component" value="Unassembled WGS sequence"/>
</dbReference>
<organism evidence="3 4">
    <name type="scientific">Pseudokineococcus basanitobsidens</name>
    <dbReference type="NCBI Taxonomy" id="1926649"/>
    <lineage>
        <taxon>Bacteria</taxon>
        <taxon>Bacillati</taxon>
        <taxon>Actinomycetota</taxon>
        <taxon>Actinomycetes</taxon>
        <taxon>Kineosporiales</taxon>
        <taxon>Kineosporiaceae</taxon>
        <taxon>Pseudokineococcus</taxon>
    </lineage>
</organism>
<dbReference type="RefSeq" id="WP_339574592.1">
    <property type="nucleotide sequence ID" value="NZ_JBBIAA010000006.1"/>
</dbReference>
<evidence type="ECO:0000313" key="3">
    <source>
        <dbReference type="EMBL" id="MEJ5945212.1"/>
    </source>
</evidence>